<dbReference type="Proteomes" id="UP000618579">
    <property type="component" value="Unassembled WGS sequence"/>
</dbReference>
<gene>
    <name evidence="11" type="ORF">GC097_32540</name>
</gene>
<keyword evidence="3 8" id="KW-0597">Phosphoprotein</keyword>
<dbReference type="PROSITE" id="PS50110">
    <property type="entry name" value="RESPONSE_REGULATORY"/>
    <property type="match status" value="1"/>
</dbReference>
<dbReference type="InterPro" id="IPR020449">
    <property type="entry name" value="Tscrpt_reg_AraC-type_HTH"/>
</dbReference>
<keyword evidence="7" id="KW-0804">Transcription</keyword>
<feature type="domain" description="Response regulatory" evidence="10">
    <location>
        <begin position="12"/>
        <end position="129"/>
    </location>
</feature>
<evidence type="ECO:0000256" key="7">
    <source>
        <dbReference type="ARBA" id="ARBA00023163"/>
    </source>
</evidence>
<feature type="domain" description="HTH araC/xylS-type" evidence="9">
    <location>
        <begin position="259"/>
        <end position="359"/>
    </location>
</feature>
<feature type="modified residue" description="4-aspartylphosphate" evidence="8">
    <location>
        <position position="64"/>
    </location>
</feature>
<dbReference type="PRINTS" id="PR00032">
    <property type="entry name" value="HTHARAC"/>
</dbReference>
<keyword evidence="4" id="KW-0902">Two-component regulatory system</keyword>
<evidence type="ECO:0000259" key="9">
    <source>
        <dbReference type="PROSITE" id="PS01124"/>
    </source>
</evidence>
<evidence type="ECO:0000256" key="3">
    <source>
        <dbReference type="ARBA" id="ARBA00022553"/>
    </source>
</evidence>
<dbReference type="CDD" id="cd17536">
    <property type="entry name" value="REC_YesN-like"/>
    <property type="match status" value="1"/>
</dbReference>
<evidence type="ECO:0000259" key="10">
    <source>
        <dbReference type="PROSITE" id="PS50110"/>
    </source>
</evidence>
<proteinExistence type="predicted"/>
<evidence type="ECO:0000256" key="1">
    <source>
        <dbReference type="ARBA" id="ARBA00004496"/>
    </source>
</evidence>
<dbReference type="InterPro" id="IPR011006">
    <property type="entry name" value="CheY-like_superfamily"/>
</dbReference>
<comment type="caution">
    <text evidence="11">The sequence shown here is derived from an EMBL/GenBank/DDBJ whole genome shotgun (WGS) entry which is preliminary data.</text>
</comment>
<evidence type="ECO:0000256" key="8">
    <source>
        <dbReference type="PROSITE-ProRule" id="PRU00169"/>
    </source>
</evidence>
<dbReference type="Gene3D" id="1.10.10.60">
    <property type="entry name" value="Homeodomain-like"/>
    <property type="match status" value="2"/>
</dbReference>
<evidence type="ECO:0000256" key="4">
    <source>
        <dbReference type="ARBA" id="ARBA00023012"/>
    </source>
</evidence>
<accession>A0ABX2A0N3</accession>
<keyword evidence="12" id="KW-1185">Reference proteome</keyword>
<dbReference type="PANTHER" id="PTHR42713">
    <property type="entry name" value="HISTIDINE KINASE-RELATED"/>
    <property type="match status" value="1"/>
</dbReference>
<keyword evidence="2" id="KW-0963">Cytoplasm</keyword>
<dbReference type="InterPro" id="IPR001789">
    <property type="entry name" value="Sig_transdc_resp-reg_receiver"/>
</dbReference>
<evidence type="ECO:0000256" key="6">
    <source>
        <dbReference type="ARBA" id="ARBA00023125"/>
    </source>
</evidence>
<dbReference type="Pfam" id="PF12833">
    <property type="entry name" value="HTH_18"/>
    <property type="match status" value="1"/>
</dbReference>
<dbReference type="SUPFAM" id="SSF46689">
    <property type="entry name" value="Homeodomain-like"/>
    <property type="match status" value="2"/>
</dbReference>
<reference evidence="11 12" key="1">
    <citation type="submission" date="2019-10" db="EMBL/GenBank/DDBJ databases">
        <title>Description of Paenibacillus pedi sp. nov.</title>
        <authorList>
            <person name="Carlier A."/>
            <person name="Qi S."/>
        </authorList>
    </citation>
    <scope>NUCLEOTIDE SEQUENCE [LARGE SCALE GENOMIC DNA]</scope>
    <source>
        <strain evidence="11 12">LMG 31457</strain>
    </source>
</reference>
<evidence type="ECO:0000313" key="12">
    <source>
        <dbReference type="Proteomes" id="UP000618579"/>
    </source>
</evidence>
<dbReference type="InterPro" id="IPR051552">
    <property type="entry name" value="HptR"/>
</dbReference>
<dbReference type="Gene3D" id="3.40.50.2300">
    <property type="match status" value="1"/>
</dbReference>
<comment type="subcellular location">
    <subcellularLocation>
        <location evidence="1">Cytoplasm</location>
    </subcellularLocation>
</comment>
<name>A0ABX2A0N3_9BACL</name>
<dbReference type="SMART" id="SM00342">
    <property type="entry name" value="HTH_ARAC"/>
    <property type="match status" value="1"/>
</dbReference>
<evidence type="ECO:0000256" key="2">
    <source>
        <dbReference type="ARBA" id="ARBA00022490"/>
    </source>
</evidence>
<dbReference type="EMBL" id="WHNZ01000086">
    <property type="protein sequence ID" value="NOV04699.1"/>
    <property type="molecule type" value="Genomic_DNA"/>
</dbReference>
<dbReference type="Pfam" id="PF00072">
    <property type="entry name" value="Response_reg"/>
    <property type="match status" value="1"/>
</dbReference>
<protein>
    <submittedName>
        <fullName evidence="11">Response regulator</fullName>
    </submittedName>
</protein>
<organism evidence="11 12">
    <name type="scientific">Paenibacillus planticolens</name>
    <dbReference type="NCBI Taxonomy" id="2654976"/>
    <lineage>
        <taxon>Bacteria</taxon>
        <taxon>Bacillati</taxon>
        <taxon>Bacillota</taxon>
        <taxon>Bacilli</taxon>
        <taxon>Bacillales</taxon>
        <taxon>Paenibacillaceae</taxon>
        <taxon>Paenibacillus</taxon>
    </lineage>
</organism>
<dbReference type="InterPro" id="IPR009057">
    <property type="entry name" value="Homeodomain-like_sf"/>
</dbReference>
<keyword evidence="6" id="KW-0238">DNA-binding</keyword>
<dbReference type="InterPro" id="IPR018060">
    <property type="entry name" value="HTH_AraC"/>
</dbReference>
<dbReference type="SMART" id="SM00448">
    <property type="entry name" value="REC"/>
    <property type="match status" value="1"/>
</dbReference>
<evidence type="ECO:0000256" key="5">
    <source>
        <dbReference type="ARBA" id="ARBA00023015"/>
    </source>
</evidence>
<dbReference type="PROSITE" id="PS01124">
    <property type="entry name" value="HTH_ARAC_FAMILY_2"/>
    <property type="match status" value="1"/>
</dbReference>
<evidence type="ECO:0000313" key="11">
    <source>
        <dbReference type="EMBL" id="NOV04699.1"/>
    </source>
</evidence>
<keyword evidence="5" id="KW-0805">Transcription regulation</keyword>
<dbReference type="SUPFAM" id="SSF52172">
    <property type="entry name" value="CheY-like"/>
    <property type="match status" value="1"/>
</dbReference>
<sequence length="363" mass="41952">MIQEGRGSVMYKVLIVDDEHMIKRSLYKMISESEHGFTVVGEAEDGQEALELISQTQPDLIITDISMPIMDGLELIKECRNRQLACEIVILSGYGEFEYARQALHSDVGEYLLKPIRPDVLDNVLKTVREKLDLKQKALLERSNWMWYCKTIAIRIASLIWDLDEKEIQQELISVHRTYREQSGDTTLFKHLCYELLTFIEKELEQRAGTGGVVNQTESARFYEVSDPAEAWRLLEVSIMEHVKAIQNKRKHGASQGIKTAVAFIEQNYMEEDLSLQVIAERMHISLSYASQSFKETMGVSFTQYLTSLRMEKAKEVLLQDPNCKTYEVATAVGYSDYPHFTKTFKKHFGYSPREYRKRIGFD</sequence>
<dbReference type="PANTHER" id="PTHR42713:SF3">
    <property type="entry name" value="TRANSCRIPTIONAL REGULATORY PROTEIN HPTR"/>
    <property type="match status" value="1"/>
</dbReference>